<dbReference type="Gene3D" id="3.90.870.10">
    <property type="entry name" value="DHBP synthase"/>
    <property type="match status" value="1"/>
</dbReference>
<keyword evidence="8" id="KW-0547">Nucleotide-binding</keyword>
<accession>A0A917DGT5</accession>
<dbReference type="SUPFAM" id="SSF55821">
    <property type="entry name" value="YrdC/RibB"/>
    <property type="match status" value="1"/>
</dbReference>
<dbReference type="GO" id="GO:0005737">
    <property type="term" value="C:cytoplasm"/>
    <property type="evidence" value="ECO:0007669"/>
    <property type="project" value="UniProtKB-SubCell"/>
</dbReference>
<evidence type="ECO:0000313" key="13">
    <source>
        <dbReference type="EMBL" id="GGD34412.1"/>
    </source>
</evidence>
<evidence type="ECO:0000256" key="11">
    <source>
        <dbReference type="ARBA" id="ARBA00048366"/>
    </source>
</evidence>
<comment type="similarity">
    <text evidence="2">Belongs to the SUA5 family.</text>
</comment>
<comment type="catalytic activity">
    <reaction evidence="11">
        <text>L-threonine + hydrogencarbonate + ATP = L-threonylcarbamoyladenylate + diphosphate + H2O</text>
        <dbReference type="Rhea" id="RHEA:36407"/>
        <dbReference type="ChEBI" id="CHEBI:15377"/>
        <dbReference type="ChEBI" id="CHEBI:17544"/>
        <dbReference type="ChEBI" id="CHEBI:30616"/>
        <dbReference type="ChEBI" id="CHEBI:33019"/>
        <dbReference type="ChEBI" id="CHEBI:57926"/>
        <dbReference type="ChEBI" id="CHEBI:73682"/>
        <dbReference type="EC" id="2.7.7.87"/>
    </reaction>
</comment>
<evidence type="ECO:0000256" key="2">
    <source>
        <dbReference type="ARBA" id="ARBA00007663"/>
    </source>
</evidence>
<gene>
    <name evidence="13" type="ORF">GCM10010915_13500</name>
</gene>
<dbReference type="PANTHER" id="PTHR17490">
    <property type="entry name" value="SUA5"/>
    <property type="match status" value="1"/>
</dbReference>
<dbReference type="AlphaFoldDB" id="A0A917DGT5"/>
<evidence type="ECO:0000256" key="1">
    <source>
        <dbReference type="ARBA" id="ARBA00004496"/>
    </source>
</evidence>
<keyword evidence="4" id="KW-0963">Cytoplasm</keyword>
<dbReference type="EC" id="2.7.7.87" evidence="3"/>
<protein>
    <recommendedName>
        <fullName evidence="10">L-threonylcarbamoyladenylate synthase</fullName>
        <ecNumber evidence="3">2.7.7.87</ecNumber>
    </recommendedName>
    <alternativeName>
        <fullName evidence="10">L-threonylcarbamoyladenylate synthase</fullName>
    </alternativeName>
</protein>
<dbReference type="Proteomes" id="UP000633205">
    <property type="component" value="Unassembled WGS sequence"/>
</dbReference>
<reference evidence="13" key="1">
    <citation type="journal article" date="2014" name="Int. J. Syst. Evol. Microbiol.">
        <title>Complete genome sequence of Corynebacterium casei LMG S-19264T (=DSM 44701T), isolated from a smear-ripened cheese.</title>
        <authorList>
            <consortium name="US DOE Joint Genome Institute (JGI-PGF)"/>
            <person name="Walter F."/>
            <person name="Albersmeier A."/>
            <person name="Kalinowski J."/>
            <person name="Ruckert C."/>
        </authorList>
    </citation>
    <scope>NUCLEOTIDE SEQUENCE</scope>
    <source>
        <strain evidence="13">CGMCC 1.15152</strain>
    </source>
</reference>
<evidence type="ECO:0000256" key="10">
    <source>
        <dbReference type="ARBA" id="ARBA00029774"/>
    </source>
</evidence>
<reference evidence="13" key="2">
    <citation type="submission" date="2020-09" db="EMBL/GenBank/DDBJ databases">
        <authorList>
            <person name="Sun Q."/>
            <person name="Zhou Y."/>
        </authorList>
    </citation>
    <scope>NUCLEOTIDE SEQUENCE</scope>
    <source>
        <strain evidence="13">CGMCC 1.15152</strain>
    </source>
</reference>
<dbReference type="InterPro" id="IPR050156">
    <property type="entry name" value="TC-AMP_synthase_SUA5"/>
</dbReference>
<dbReference type="InterPro" id="IPR017945">
    <property type="entry name" value="DHBP_synth_RibB-like_a/b_dom"/>
</dbReference>
<feature type="domain" description="YrdC-like" evidence="12">
    <location>
        <begin position="15"/>
        <end position="207"/>
    </location>
</feature>
<dbReference type="GO" id="GO:0000049">
    <property type="term" value="F:tRNA binding"/>
    <property type="evidence" value="ECO:0007669"/>
    <property type="project" value="TreeGrafter"/>
</dbReference>
<dbReference type="NCBIfam" id="TIGR00057">
    <property type="entry name" value="L-threonylcarbamoyladenylate synthase"/>
    <property type="match status" value="1"/>
</dbReference>
<evidence type="ECO:0000256" key="5">
    <source>
        <dbReference type="ARBA" id="ARBA00022679"/>
    </source>
</evidence>
<dbReference type="GO" id="GO:0006450">
    <property type="term" value="P:regulation of translational fidelity"/>
    <property type="evidence" value="ECO:0007669"/>
    <property type="project" value="TreeGrafter"/>
</dbReference>
<dbReference type="GO" id="GO:0008033">
    <property type="term" value="P:tRNA processing"/>
    <property type="evidence" value="ECO:0007669"/>
    <property type="project" value="UniProtKB-KW"/>
</dbReference>
<comment type="subcellular location">
    <subcellularLocation>
        <location evidence="1">Cytoplasm</location>
    </subcellularLocation>
</comment>
<comment type="caution">
    <text evidence="13">The sequence shown here is derived from an EMBL/GenBank/DDBJ whole genome shotgun (WGS) entry which is preliminary data.</text>
</comment>
<sequence length="229" mass="24351">MNPPVFDCRDREQMLSGMRHARQAIARGDVIVMPTDTVYGVAADAFDAAAVQKLLEAKGRSRQQPPPVLVGSVDALHALVESMPPEVERLVERFWPGGLTIVLPAQPSLTWDLGETAGTVAVRQPDNPIALELLAETGPLAVSSANLTGKAAAVDVETARRMLGSTIAVYLDDGPVSTGVASTIIDATSLAGGRGEPAVRILRDGAVSREELREELGDLLDIDDEEPRR</sequence>
<evidence type="ECO:0000256" key="6">
    <source>
        <dbReference type="ARBA" id="ARBA00022694"/>
    </source>
</evidence>
<keyword evidence="7" id="KW-0548">Nucleotidyltransferase</keyword>
<keyword evidence="6" id="KW-0819">tRNA processing</keyword>
<dbReference type="GO" id="GO:0061710">
    <property type="term" value="F:L-threonylcarbamoyladenylate synthase"/>
    <property type="evidence" value="ECO:0007669"/>
    <property type="project" value="UniProtKB-EC"/>
</dbReference>
<dbReference type="PANTHER" id="PTHR17490:SF16">
    <property type="entry name" value="THREONYLCARBAMOYL-AMP SYNTHASE"/>
    <property type="match status" value="1"/>
</dbReference>
<evidence type="ECO:0000256" key="9">
    <source>
        <dbReference type="ARBA" id="ARBA00022840"/>
    </source>
</evidence>
<dbReference type="GO" id="GO:0005524">
    <property type="term" value="F:ATP binding"/>
    <property type="evidence" value="ECO:0007669"/>
    <property type="project" value="UniProtKB-KW"/>
</dbReference>
<evidence type="ECO:0000256" key="8">
    <source>
        <dbReference type="ARBA" id="ARBA00022741"/>
    </source>
</evidence>
<organism evidence="13 14">
    <name type="scientific">Microbacterium faecale</name>
    <dbReference type="NCBI Taxonomy" id="1804630"/>
    <lineage>
        <taxon>Bacteria</taxon>
        <taxon>Bacillati</taxon>
        <taxon>Actinomycetota</taxon>
        <taxon>Actinomycetes</taxon>
        <taxon>Micrococcales</taxon>
        <taxon>Microbacteriaceae</taxon>
        <taxon>Microbacterium</taxon>
    </lineage>
</organism>
<keyword evidence="14" id="KW-1185">Reference proteome</keyword>
<evidence type="ECO:0000259" key="12">
    <source>
        <dbReference type="PROSITE" id="PS51163"/>
    </source>
</evidence>
<evidence type="ECO:0000313" key="14">
    <source>
        <dbReference type="Proteomes" id="UP000633205"/>
    </source>
</evidence>
<proteinExistence type="inferred from homology"/>
<keyword evidence="9" id="KW-0067">ATP-binding</keyword>
<evidence type="ECO:0000256" key="4">
    <source>
        <dbReference type="ARBA" id="ARBA00022490"/>
    </source>
</evidence>
<evidence type="ECO:0000256" key="3">
    <source>
        <dbReference type="ARBA" id="ARBA00012584"/>
    </source>
</evidence>
<dbReference type="GO" id="GO:0003725">
    <property type="term" value="F:double-stranded RNA binding"/>
    <property type="evidence" value="ECO:0007669"/>
    <property type="project" value="InterPro"/>
</dbReference>
<dbReference type="EMBL" id="BMHO01000001">
    <property type="protein sequence ID" value="GGD34412.1"/>
    <property type="molecule type" value="Genomic_DNA"/>
</dbReference>
<evidence type="ECO:0000256" key="7">
    <source>
        <dbReference type="ARBA" id="ARBA00022695"/>
    </source>
</evidence>
<dbReference type="InterPro" id="IPR006070">
    <property type="entry name" value="Sua5-like_dom"/>
</dbReference>
<name>A0A917DGT5_9MICO</name>
<dbReference type="Pfam" id="PF01300">
    <property type="entry name" value="Sua5_yciO_yrdC"/>
    <property type="match status" value="1"/>
</dbReference>
<dbReference type="PROSITE" id="PS51163">
    <property type="entry name" value="YRDC"/>
    <property type="match status" value="1"/>
</dbReference>
<keyword evidence="5" id="KW-0808">Transferase</keyword>